<protein>
    <submittedName>
        <fullName evidence="2">Uncharacterized protein</fullName>
    </submittedName>
</protein>
<sequence length="149" mass="16130">MTAARSRSEETVGWILCTTASVAVSKRRQASGEIEEGSGCAGTGSGSGTGEHSSMSTMGVGAQSPGRERLPLRREATAKGGDLRRCRNRRKRQHPKDRTLGAWPPSQEGGRTRSARIGPRAESRSARRRRGEGIRQAECRIREHGSEGF</sequence>
<dbReference type="AlphaFoldDB" id="A0A0A9HN53"/>
<feature type="region of interest" description="Disordered" evidence="1">
    <location>
        <begin position="24"/>
        <end position="149"/>
    </location>
</feature>
<organism evidence="2">
    <name type="scientific">Arundo donax</name>
    <name type="common">Giant reed</name>
    <name type="synonym">Donax arundinaceus</name>
    <dbReference type="NCBI Taxonomy" id="35708"/>
    <lineage>
        <taxon>Eukaryota</taxon>
        <taxon>Viridiplantae</taxon>
        <taxon>Streptophyta</taxon>
        <taxon>Embryophyta</taxon>
        <taxon>Tracheophyta</taxon>
        <taxon>Spermatophyta</taxon>
        <taxon>Magnoliopsida</taxon>
        <taxon>Liliopsida</taxon>
        <taxon>Poales</taxon>
        <taxon>Poaceae</taxon>
        <taxon>PACMAD clade</taxon>
        <taxon>Arundinoideae</taxon>
        <taxon>Arundineae</taxon>
        <taxon>Arundo</taxon>
    </lineage>
</organism>
<feature type="compositionally biased region" description="Basic residues" evidence="1">
    <location>
        <begin position="86"/>
        <end position="95"/>
    </location>
</feature>
<accession>A0A0A9HN53</accession>
<reference evidence="2" key="1">
    <citation type="submission" date="2014-09" db="EMBL/GenBank/DDBJ databases">
        <authorList>
            <person name="Magalhaes I.L.F."/>
            <person name="Oliveira U."/>
            <person name="Santos F.R."/>
            <person name="Vidigal T.H.D.A."/>
            <person name="Brescovit A.D."/>
            <person name="Santos A.J."/>
        </authorList>
    </citation>
    <scope>NUCLEOTIDE SEQUENCE</scope>
    <source>
        <tissue evidence="2">Shoot tissue taken approximately 20 cm above the soil surface</tissue>
    </source>
</reference>
<evidence type="ECO:0000256" key="1">
    <source>
        <dbReference type="SAM" id="MobiDB-lite"/>
    </source>
</evidence>
<reference evidence="2" key="2">
    <citation type="journal article" date="2015" name="Data Brief">
        <title>Shoot transcriptome of the giant reed, Arundo donax.</title>
        <authorList>
            <person name="Barrero R.A."/>
            <person name="Guerrero F.D."/>
            <person name="Moolhuijzen P."/>
            <person name="Goolsby J.A."/>
            <person name="Tidwell J."/>
            <person name="Bellgard S.E."/>
            <person name="Bellgard M.I."/>
        </authorList>
    </citation>
    <scope>NUCLEOTIDE SEQUENCE</scope>
    <source>
        <tissue evidence="2">Shoot tissue taken approximately 20 cm above the soil surface</tissue>
    </source>
</reference>
<proteinExistence type="predicted"/>
<dbReference type="EMBL" id="GBRH01159331">
    <property type="protein sequence ID" value="JAE38565.1"/>
    <property type="molecule type" value="Transcribed_RNA"/>
</dbReference>
<feature type="compositionally biased region" description="Basic and acidic residues" evidence="1">
    <location>
        <begin position="119"/>
        <end position="149"/>
    </location>
</feature>
<feature type="compositionally biased region" description="Gly residues" evidence="1">
    <location>
        <begin position="39"/>
        <end position="49"/>
    </location>
</feature>
<name>A0A0A9HN53_ARUDO</name>
<feature type="compositionally biased region" description="Low complexity" evidence="1">
    <location>
        <begin position="50"/>
        <end position="59"/>
    </location>
</feature>
<evidence type="ECO:0000313" key="2">
    <source>
        <dbReference type="EMBL" id="JAE38565.1"/>
    </source>
</evidence>
<feature type="compositionally biased region" description="Basic and acidic residues" evidence="1">
    <location>
        <begin position="66"/>
        <end position="85"/>
    </location>
</feature>